<dbReference type="EMBL" id="JACYCC010000035">
    <property type="protein sequence ID" value="KAF8682555.1"/>
    <property type="molecule type" value="Genomic_DNA"/>
</dbReference>
<protein>
    <submittedName>
        <fullName evidence="2">Putative lipopolysaccharide-modifying enzyme</fullName>
    </submittedName>
</protein>
<feature type="domain" description="Glycosyl transferase CAP10" evidence="1">
    <location>
        <begin position="317"/>
        <end position="625"/>
    </location>
</feature>
<evidence type="ECO:0000259" key="1">
    <source>
        <dbReference type="SMART" id="SM00672"/>
    </source>
</evidence>
<dbReference type="SMART" id="SM00672">
    <property type="entry name" value="CAP10"/>
    <property type="match status" value="1"/>
</dbReference>
<sequence>MKQRRFIFRTVSHYRRFVLIAATVSTLSFLCLSPLFSTSTAWRVALQLLPPTPNSLGLRPSHKAAYDLPVHEIIEGGRLKAAIGGRHPIHGLITDAEAKRNNLVQRQSTTLSAAVKEYRRRYGRQPPAGFEQWYEFARSINFKLIDEFDQIDRDITPFLALPPHIIHNRIELASKDDHSYHLTIKDGNATIGGPLGHWDVAVEFEKLIRPFVKSLPDMKFYVSGHDGGPTILPEDMRLAVNRVLKQGKRLTEDEVTHLEDLKRNPRRGVANACLEDPVTFYPSALPERNPHTHTFISDHRLSMSFCANPAILNNPAKRHGYFAYDVPHQRSAFPLFVQSQPEPGGAILHPALQSYLSAEVYHSRFGPIVPWRNRSEKVFWRGRTTGEWFSRAHDWRFSHRIRIHTLATPGGNLTDPNVTPEVEVLVEDEMDGNIHLKMYSRDTLNEKYMDVSLIGGPVQCDNSENDHTCQEMDSLKWGKETGWDGGLSNKYLLDIGVFPLDYTGYSTVKLIYAPFFLDGNGWSSRFQRLMTSGAVVFKMSIFPEWNSDWLIPYYHYVPVQADYSDLYDALAFFIGTPDGLPGHDDLAEKIGAQAHRFTVEQWRPEDMQVYIYRLLLEYARMVSEATRI</sequence>
<dbReference type="InterPro" id="IPR006598">
    <property type="entry name" value="CAP10"/>
</dbReference>
<dbReference type="PANTHER" id="PTHR12203">
    <property type="entry name" value="KDEL LYS-ASP-GLU-LEU CONTAINING - RELATED"/>
    <property type="match status" value="1"/>
</dbReference>
<accession>A0A8H7LL50</accession>
<comment type="caution">
    <text evidence="2">The sequence shown here is derived from an EMBL/GenBank/DDBJ whole genome shotgun (WGS) entry which is preliminary data.</text>
</comment>
<dbReference type="Pfam" id="PF05686">
    <property type="entry name" value="Glyco_transf_90"/>
    <property type="match status" value="1"/>
</dbReference>
<dbReference type="AlphaFoldDB" id="A0A8H7LL50"/>
<dbReference type="PANTHER" id="PTHR12203:SF118">
    <property type="entry name" value="BETA-1,2-XYLOSYLTRANSFERASE 1"/>
    <property type="match status" value="1"/>
</dbReference>
<evidence type="ECO:0000313" key="3">
    <source>
        <dbReference type="Proteomes" id="UP000650582"/>
    </source>
</evidence>
<name>A0A8H7LL50_9AGAM</name>
<gene>
    <name evidence="2" type="ORF">RHS04_02194</name>
</gene>
<dbReference type="InterPro" id="IPR051091">
    <property type="entry name" value="O-Glucosyltr/Glycosyltrsf_90"/>
</dbReference>
<organism evidence="2 3">
    <name type="scientific">Rhizoctonia solani</name>
    <dbReference type="NCBI Taxonomy" id="456999"/>
    <lineage>
        <taxon>Eukaryota</taxon>
        <taxon>Fungi</taxon>
        <taxon>Dikarya</taxon>
        <taxon>Basidiomycota</taxon>
        <taxon>Agaricomycotina</taxon>
        <taxon>Agaricomycetes</taxon>
        <taxon>Cantharellales</taxon>
        <taxon>Ceratobasidiaceae</taxon>
        <taxon>Rhizoctonia</taxon>
    </lineage>
</organism>
<evidence type="ECO:0000313" key="2">
    <source>
        <dbReference type="EMBL" id="KAF8682555.1"/>
    </source>
</evidence>
<reference evidence="2" key="1">
    <citation type="submission" date="2020-09" db="EMBL/GenBank/DDBJ databases">
        <title>Comparative genome analyses of four rice-infecting Rhizoctonia solani isolates reveal extensive enrichment of homogalacturonan modification genes.</title>
        <authorList>
            <person name="Lee D.-Y."/>
            <person name="Jeon J."/>
            <person name="Kim K.-T."/>
            <person name="Cheong K."/>
            <person name="Song H."/>
            <person name="Choi G."/>
            <person name="Ko J."/>
            <person name="Opiyo S.O."/>
            <person name="Zuo S."/>
            <person name="Madhav S."/>
            <person name="Lee Y.-H."/>
            <person name="Wang G.-L."/>
        </authorList>
    </citation>
    <scope>NUCLEOTIDE SEQUENCE</scope>
    <source>
        <strain evidence="2">AG1-IA YN-7</strain>
    </source>
</reference>
<dbReference type="Proteomes" id="UP000650582">
    <property type="component" value="Unassembled WGS sequence"/>
</dbReference>
<proteinExistence type="predicted"/>